<organism evidence="8 9">
    <name type="scientific">Serratia symbiotica</name>
    <dbReference type="NCBI Taxonomy" id="138074"/>
    <lineage>
        <taxon>Bacteria</taxon>
        <taxon>Pseudomonadati</taxon>
        <taxon>Pseudomonadota</taxon>
        <taxon>Gammaproteobacteria</taxon>
        <taxon>Enterobacterales</taxon>
        <taxon>Yersiniaceae</taxon>
        <taxon>Serratia</taxon>
    </lineage>
</organism>
<proteinExistence type="predicted"/>
<dbReference type="Proteomes" id="UP000042738">
    <property type="component" value="Chromosome"/>
</dbReference>
<accession>A0A068Z684</accession>
<dbReference type="AlphaFoldDB" id="A0A068Z684"/>
<dbReference type="InterPro" id="IPR005594">
    <property type="entry name" value="YadA_C"/>
</dbReference>
<evidence type="ECO:0000313" key="8">
    <source>
        <dbReference type="EMBL" id="QLH64205.1"/>
    </source>
</evidence>
<sequence>MSVFTYSEPGLALGISHRSENERWVMKASVSTNTQSDWSLGKAFSDFI</sequence>
<evidence type="ECO:0000256" key="4">
    <source>
        <dbReference type="ARBA" id="ARBA00022692"/>
    </source>
</evidence>
<dbReference type="GeneID" id="99106560"/>
<keyword evidence="7" id="KW-0998">Cell outer membrane</keyword>
<dbReference type="RefSeq" id="WP_160289777.1">
    <property type="nucleotide sequence ID" value="NZ_CAXKXZ010000037.1"/>
</dbReference>
<evidence type="ECO:0000313" key="9">
    <source>
        <dbReference type="Proteomes" id="UP000042738"/>
    </source>
</evidence>
<evidence type="ECO:0000256" key="5">
    <source>
        <dbReference type="ARBA" id="ARBA00022729"/>
    </source>
</evidence>
<evidence type="ECO:0000256" key="3">
    <source>
        <dbReference type="ARBA" id="ARBA00022452"/>
    </source>
</evidence>
<evidence type="ECO:0000256" key="2">
    <source>
        <dbReference type="ARBA" id="ARBA00004442"/>
    </source>
</evidence>
<dbReference type="Gene3D" id="3.30.1300.30">
    <property type="entry name" value="GSPII I/J protein-like"/>
    <property type="match status" value="1"/>
</dbReference>
<dbReference type="EMBL" id="CP050855">
    <property type="protein sequence ID" value="QLH64205.1"/>
    <property type="molecule type" value="Genomic_DNA"/>
</dbReference>
<comment type="subcellular location">
    <subcellularLocation>
        <location evidence="2">Cell outer membrane</location>
    </subcellularLocation>
    <subcellularLocation>
        <location evidence="1">Cell surface</location>
    </subcellularLocation>
</comment>
<gene>
    <name evidence="8" type="ORF">SYMBAF_16520</name>
</gene>
<dbReference type="Pfam" id="PF03895">
    <property type="entry name" value="YadA_anchor"/>
    <property type="match status" value="1"/>
</dbReference>
<protein>
    <submittedName>
        <fullName evidence="8">Uncharacterized protein</fullName>
    </submittedName>
</protein>
<keyword evidence="3" id="KW-1134">Transmembrane beta strand</keyword>
<keyword evidence="4" id="KW-0812">Transmembrane</keyword>
<name>A0A068Z684_9GAMM</name>
<evidence type="ECO:0000256" key="6">
    <source>
        <dbReference type="ARBA" id="ARBA00023136"/>
    </source>
</evidence>
<dbReference type="GO" id="GO:0009986">
    <property type="term" value="C:cell surface"/>
    <property type="evidence" value="ECO:0007669"/>
    <property type="project" value="UniProtKB-SubCell"/>
</dbReference>
<dbReference type="SUPFAM" id="SSF54523">
    <property type="entry name" value="Pili subunits"/>
    <property type="match status" value="1"/>
</dbReference>
<reference evidence="8 9" key="1">
    <citation type="journal article" date="2014" name="Genome Announc.">
        <title>Whole-Genome Sequence of Serratia symbiotica Strain CWBI-2.3T, a Free-Living Symbiont of the Black Bean Aphid Aphis fabae.</title>
        <authorList>
            <person name="Foray V."/>
            <person name="Grigorescu A.S."/>
            <person name="Sabri A."/>
            <person name="Haubruge E."/>
            <person name="Lognay G."/>
            <person name="Francis F."/>
            <person name="Fauconnier M.L."/>
            <person name="Hance T."/>
            <person name="Thonart P."/>
        </authorList>
    </citation>
    <scope>NUCLEOTIDE SEQUENCE [LARGE SCALE GENOMIC DNA]</scope>
    <source>
        <strain evidence="8">CWBI-2.3</strain>
    </source>
</reference>
<dbReference type="GO" id="GO:0009279">
    <property type="term" value="C:cell outer membrane"/>
    <property type="evidence" value="ECO:0007669"/>
    <property type="project" value="UniProtKB-SubCell"/>
</dbReference>
<dbReference type="InterPro" id="IPR045584">
    <property type="entry name" value="Pilin-like"/>
</dbReference>
<evidence type="ECO:0000256" key="1">
    <source>
        <dbReference type="ARBA" id="ARBA00004241"/>
    </source>
</evidence>
<evidence type="ECO:0000256" key="7">
    <source>
        <dbReference type="ARBA" id="ARBA00023237"/>
    </source>
</evidence>
<keyword evidence="6" id="KW-0472">Membrane</keyword>
<keyword evidence="5" id="KW-0732">Signal</keyword>